<evidence type="ECO:0000256" key="2">
    <source>
        <dbReference type="SAM" id="Phobius"/>
    </source>
</evidence>
<dbReference type="Proteomes" id="UP000680348">
    <property type="component" value="Unassembled WGS sequence"/>
</dbReference>
<keyword evidence="2" id="KW-0472">Membrane</keyword>
<gene>
    <name evidence="3" type="primary">lptC</name>
    <name evidence="3" type="ORF">KEU06_08320</name>
</gene>
<keyword evidence="2" id="KW-1133">Transmembrane helix</keyword>
<feature type="region of interest" description="Disordered" evidence="1">
    <location>
        <begin position="1"/>
        <end position="20"/>
    </location>
</feature>
<sequence>MLARPTDTPDASPRLGPLPSRAPIERSAVFDNAARHSQKVRALKIALPVLGATMAVLFLYQSFFSTPAPAEIIAQDSAVAEGKLVMANPKLQGYTSDDRPYSVSAQRAVQDITNEAVIDLQGISATLPISEKASARIDTERGEFDRMMNTLVIDNAITISTTDGASARLGSARVDLAAGRMTTDRPVEIHANGATITADGMSVEENGKRVVFEKRVRVHIVLPQSETASQ</sequence>
<evidence type="ECO:0000313" key="3">
    <source>
        <dbReference type="EMBL" id="MBS3648633.1"/>
    </source>
</evidence>
<dbReference type="RefSeq" id="WP_188254207.1">
    <property type="nucleotide sequence ID" value="NZ_JABVCF010000004.1"/>
</dbReference>
<protein>
    <submittedName>
        <fullName evidence="3">LPS export ABC transporter periplasmic protein LptC</fullName>
    </submittedName>
</protein>
<accession>A0A942I2E5</accession>
<organism evidence="3 4">
    <name type="scientific">Pseudaminobacter soli</name>
    <name type="common">ex Zhang et al. 2022</name>
    <dbReference type="NCBI Taxonomy" id="2831468"/>
    <lineage>
        <taxon>Bacteria</taxon>
        <taxon>Pseudomonadati</taxon>
        <taxon>Pseudomonadota</taxon>
        <taxon>Alphaproteobacteria</taxon>
        <taxon>Hyphomicrobiales</taxon>
        <taxon>Phyllobacteriaceae</taxon>
        <taxon>Pseudaminobacter</taxon>
    </lineage>
</organism>
<dbReference type="InterPro" id="IPR010664">
    <property type="entry name" value="LipoPS_assembly_LptC-rel"/>
</dbReference>
<dbReference type="AlphaFoldDB" id="A0A942I2E5"/>
<dbReference type="Gene3D" id="2.60.450.10">
    <property type="entry name" value="Lipopolysaccharide (LPS) transport protein A like domain"/>
    <property type="match status" value="1"/>
</dbReference>
<name>A0A942I2E5_9HYPH</name>
<evidence type="ECO:0000313" key="4">
    <source>
        <dbReference type="Proteomes" id="UP000680348"/>
    </source>
</evidence>
<comment type="caution">
    <text evidence="3">The sequence shown here is derived from an EMBL/GenBank/DDBJ whole genome shotgun (WGS) entry which is preliminary data.</text>
</comment>
<evidence type="ECO:0000256" key="1">
    <source>
        <dbReference type="SAM" id="MobiDB-lite"/>
    </source>
</evidence>
<proteinExistence type="predicted"/>
<dbReference type="EMBL" id="JAGWCR010000004">
    <property type="protein sequence ID" value="MBS3648633.1"/>
    <property type="molecule type" value="Genomic_DNA"/>
</dbReference>
<keyword evidence="2" id="KW-0812">Transmembrane</keyword>
<reference evidence="3" key="1">
    <citation type="submission" date="2021-04" db="EMBL/GenBank/DDBJ databases">
        <title>Pseudaminobacter soli sp. nov., isolated from paddy soil contaminated by heavy metals.</title>
        <authorList>
            <person name="Zhang K."/>
        </authorList>
    </citation>
    <scope>NUCLEOTIDE SEQUENCE</scope>
    <source>
        <strain evidence="3">19-2017</strain>
    </source>
</reference>
<dbReference type="Pfam" id="PF06835">
    <property type="entry name" value="LptC"/>
    <property type="match status" value="1"/>
</dbReference>
<keyword evidence="4" id="KW-1185">Reference proteome</keyword>
<feature type="transmembrane region" description="Helical" evidence="2">
    <location>
        <begin position="45"/>
        <end position="63"/>
    </location>
</feature>